<reference evidence="1" key="1">
    <citation type="submission" date="2021-01" db="EMBL/GenBank/DDBJ databases">
        <title>Genomic Encyclopedia of Type Strains, Phase IV (KMG-IV): sequencing the most valuable type-strain genomes for metagenomic binning, comparative biology and taxonomic classification.</title>
        <authorList>
            <person name="Goeker M."/>
        </authorList>
    </citation>
    <scope>NUCLEOTIDE SEQUENCE</scope>
    <source>
        <strain evidence="1">DSM 25523</strain>
    </source>
</reference>
<gene>
    <name evidence="1" type="ORF">JOD01_003333</name>
</gene>
<accession>A0A938XWW4</accession>
<evidence type="ECO:0000313" key="2">
    <source>
        <dbReference type="Proteomes" id="UP000717624"/>
    </source>
</evidence>
<evidence type="ECO:0008006" key="3">
    <source>
        <dbReference type="Google" id="ProtNLM"/>
    </source>
</evidence>
<dbReference type="Proteomes" id="UP000717624">
    <property type="component" value="Unassembled WGS sequence"/>
</dbReference>
<proteinExistence type="predicted"/>
<dbReference type="EMBL" id="JAFBEB010000014">
    <property type="protein sequence ID" value="MBM7591682.1"/>
    <property type="molecule type" value="Genomic_DNA"/>
</dbReference>
<protein>
    <recommendedName>
        <fullName evidence="3">Bh protein</fullName>
    </recommendedName>
</protein>
<name>A0A938XWW4_9BACL</name>
<dbReference type="RefSeq" id="WP_204519380.1">
    <property type="nucleotide sequence ID" value="NZ_BAABIN010000012.1"/>
</dbReference>
<comment type="caution">
    <text evidence="1">The sequence shown here is derived from an EMBL/GenBank/DDBJ whole genome shotgun (WGS) entry which is preliminary data.</text>
</comment>
<sequence length="113" mass="13583">MKLSEMESDLYCIHCRTETPHVITYLNDEIKKIGCKECQNAVGLEIDIMQELYKEFYNRISTKPNRISQEYREDLSHFLARLPIRVVSKPYRLIKELQESRKIIRRYKKSSIQ</sequence>
<evidence type="ECO:0000313" key="1">
    <source>
        <dbReference type="EMBL" id="MBM7591682.1"/>
    </source>
</evidence>
<organism evidence="1 2">
    <name type="scientific">Brevibacillus fulvus</name>
    <dbReference type="NCBI Taxonomy" id="1125967"/>
    <lineage>
        <taxon>Bacteria</taxon>
        <taxon>Bacillati</taxon>
        <taxon>Bacillota</taxon>
        <taxon>Bacilli</taxon>
        <taxon>Bacillales</taxon>
        <taxon>Paenibacillaceae</taxon>
        <taxon>Brevibacillus</taxon>
    </lineage>
</organism>
<keyword evidence="2" id="KW-1185">Reference proteome</keyword>
<dbReference type="AlphaFoldDB" id="A0A938XWW4"/>